<accession>A6NQW5</accession>
<evidence type="ECO:0000256" key="2">
    <source>
        <dbReference type="ARBA" id="ARBA00023125"/>
    </source>
</evidence>
<dbReference type="GO" id="GO:0015074">
    <property type="term" value="P:DNA integration"/>
    <property type="evidence" value="ECO:0007669"/>
    <property type="project" value="InterPro"/>
</dbReference>
<evidence type="ECO:0000313" key="5">
    <source>
        <dbReference type="EMBL" id="EDN01461.1"/>
    </source>
</evidence>
<dbReference type="CDD" id="cd01189">
    <property type="entry name" value="INT_ICEBs1_C_like"/>
    <property type="match status" value="1"/>
</dbReference>
<sequence>MTLGQWFPLWLDTYKRGVIRDSSLHQLELLARRIPADLMKRPLSAILPMDLQSFFNSFAASASKSYVDKMGTLVNSLFAQAVENELCAKNPMRHVKIPKVQEQCRESFTFDELKLILRYALGYTPLRVSVAVITLLLTGLRRSELLGLKWSDLTADTLTVNRSVYLESGKPKVEEHRAKTISSLRTIPLLPELSYKLHTLPKRSEFIFCSRNGTLWHPRNFSRDYTTFFRHLREAEPDARRLSPHCCRHTFATLSLASGADIRTVQALLGHANIKTTSRYTHPDLAMMAQAVYNLRDKANN</sequence>
<gene>
    <name evidence="5" type="ORF">BACCAP_00589</name>
</gene>
<comment type="similarity">
    <text evidence="1">Belongs to the 'phage' integrase family.</text>
</comment>
<evidence type="ECO:0000256" key="1">
    <source>
        <dbReference type="ARBA" id="ARBA00008857"/>
    </source>
</evidence>
<dbReference type="InterPro" id="IPR002104">
    <property type="entry name" value="Integrase_catalytic"/>
</dbReference>
<dbReference type="PANTHER" id="PTHR30349">
    <property type="entry name" value="PHAGE INTEGRASE-RELATED"/>
    <property type="match status" value="1"/>
</dbReference>
<evidence type="ECO:0000256" key="3">
    <source>
        <dbReference type="ARBA" id="ARBA00023172"/>
    </source>
</evidence>
<dbReference type="SUPFAM" id="SSF56349">
    <property type="entry name" value="DNA breaking-rejoining enzymes"/>
    <property type="match status" value="1"/>
</dbReference>
<proteinExistence type="inferred from homology"/>
<dbReference type="InterPro" id="IPR013762">
    <property type="entry name" value="Integrase-like_cat_sf"/>
</dbReference>
<keyword evidence="3" id="KW-0233">DNA recombination</keyword>
<organism evidence="5 6">
    <name type="scientific">Pseudoflavonifractor capillosus ATCC 29799</name>
    <dbReference type="NCBI Taxonomy" id="411467"/>
    <lineage>
        <taxon>Bacteria</taxon>
        <taxon>Bacillati</taxon>
        <taxon>Bacillota</taxon>
        <taxon>Clostridia</taxon>
        <taxon>Eubacteriales</taxon>
        <taxon>Oscillospiraceae</taxon>
        <taxon>Pseudoflavonifractor</taxon>
    </lineage>
</organism>
<feature type="domain" description="Tyr recombinase" evidence="4">
    <location>
        <begin position="103"/>
        <end position="293"/>
    </location>
</feature>
<dbReference type="EMBL" id="AAXG02000005">
    <property type="protein sequence ID" value="EDN01461.1"/>
    <property type="molecule type" value="Genomic_DNA"/>
</dbReference>
<keyword evidence="2" id="KW-0238">DNA-binding</keyword>
<evidence type="ECO:0000313" key="6">
    <source>
        <dbReference type="Proteomes" id="UP000003639"/>
    </source>
</evidence>
<dbReference type="PROSITE" id="PS51898">
    <property type="entry name" value="TYR_RECOMBINASE"/>
    <property type="match status" value="1"/>
</dbReference>
<evidence type="ECO:0000259" key="4">
    <source>
        <dbReference type="PROSITE" id="PS51898"/>
    </source>
</evidence>
<name>A6NQW5_9FIRM</name>
<dbReference type="eggNOG" id="COG4974">
    <property type="taxonomic scope" value="Bacteria"/>
</dbReference>
<dbReference type="Pfam" id="PF00589">
    <property type="entry name" value="Phage_integrase"/>
    <property type="match status" value="1"/>
</dbReference>
<dbReference type="GO" id="GO:0006310">
    <property type="term" value="P:DNA recombination"/>
    <property type="evidence" value="ECO:0007669"/>
    <property type="project" value="UniProtKB-KW"/>
</dbReference>
<dbReference type="AlphaFoldDB" id="A6NQW5"/>
<reference evidence="5 6" key="1">
    <citation type="submission" date="2007-04" db="EMBL/GenBank/DDBJ databases">
        <authorList>
            <person name="Fulton L."/>
            <person name="Clifton S."/>
            <person name="Fulton B."/>
            <person name="Xu J."/>
            <person name="Minx P."/>
            <person name="Pepin K.H."/>
            <person name="Johnson M."/>
            <person name="Thiruvilangam P."/>
            <person name="Bhonagiri V."/>
            <person name="Nash W.E."/>
            <person name="Mardis E.R."/>
            <person name="Wilson R.K."/>
        </authorList>
    </citation>
    <scope>NUCLEOTIDE SEQUENCE [LARGE SCALE GENOMIC DNA]</scope>
    <source>
        <strain evidence="5 6">ATCC 29799</strain>
    </source>
</reference>
<protein>
    <submittedName>
        <fullName evidence="5">Site-specific recombinase, phage integrase family</fullName>
    </submittedName>
</protein>
<dbReference type="PANTHER" id="PTHR30349:SF64">
    <property type="entry name" value="PROPHAGE INTEGRASE INTD-RELATED"/>
    <property type="match status" value="1"/>
</dbReference>
<comment type="caution">
    <text evidence="5">The sequence shown here is derived from an EMBL/GenBank/DDBJ whole genome shotgun (WGS) entry which is preliminary data.</text>
</comment>
<reference evidence="5 6" key="2">
    <citation type="submission" date="2007-06" db="EMBL/GenBank/DDBJ databases">
        <title>Draft genome sequence of Pseudoflavonifractor capillosus ATCC 29799.</title>
        <authorList>
            <person name="Sudarsanam P."/>
            <person name="Ley R."/>
            <person name="Guruge J."/>
            <person name="Turnbaugh P.J."/>
            <person name="Mahowald M."/>
            <person name="Liep D."/>
            <person name="Gordon J."/>
        </authorList>
    </citation>
    <scope>NUCLEOTIDE SEQUENCE [LARGE SCALE GENOMIC DNA]</scope>
    <source>
        <strain evidence="5 6">ATCC 29799</strain>
    </source>
</reference>
<dbReference type="GO" id="GO:0003677">
    <property type="term" value="F:DNA binding"/>
    <property type="evidence" value="ECO:0007669"/>
    <property type="project" value="UniProtKB-KW"/>
</dbReference>
<dbReference type="InterPro" id="IPR050090">
    <property type="entry name" value="Tyrosine_recombinase_XerCD"/>
</dbReference>
<dbReference type="Proteomes" id="UP000003639">
    <property type="component" value="Unassembled WGS sequence"/>
</dbReference>
<dbReference type="InterPro" id="IPR010998">
    <property type="entry name" value="Integrase_recombinase_N"/>
</dbReference>
<dbReference type="STRING" id="411467.BACCAP_00589"/>
<keyword evidence="6" id="KW-1185">Reference proteome</keyword>
<dbReference type="Gene3D" id="1.10.443.10">
    <property type="entry name" value="Intergrase catalytic core"/>
    <property type="match status" value="1"/>
</dbReference>
<dbReference type="InterPro" id="IPR011010">
    <property type="entry name" value="DNA_brk_join_enz"/>
</dbReference>
<dbReference type="Gene3D" id="1.10.150.130">
    <property type="match status" value="1"/>
</dbReference>